<gene>
    <name evidence="3" type="ORF">IX56_05610</name>
</gene>
<protein>
    <submittedName>
        <fullName evidence="3">DNA-binding protein</fullName>
    </submittedName>
</protein>
<dbReference type="Pfam" id="PF06114">
    <property type="entry name" value="Peptidase_M78"/>
    <property type="match status" value="1"/>
</dbReference>
<sequence>MTRAAVRPQLLRWARERAGIHDASELQGRFPKLGEWETGEAQPTLKQLEAFAQAVHVPIGYLFLPEPPEEPLPIPDFRTHDGRGVRRASPELLDMLYACQERQGWYRDFALTVRMPEAAFVGSATLSDRPQDAASRMAETLGFDVAARAACRTWEEALRLFIAQADAAGVLVMVSGVVLSNNRRTLDPEEFRGFALADKRAPLVFINGTDTKSGQMFTLAHELAHLWLGSSAVSDASAAPLNGYRREEVWCNAVAAELLVPLAAFRSAIQPQEALDQSLTRLARQFKVSTLVILRRLLDAGALDRPAFDRAWAEERARLRELARSGAGGGDFYRTTLSRVSRRFARALVESTLEGQTLYRDAFRMLGVKKTETFNNIGREVGVIG</sequence>
<dbReference type="RefSeq" id="WP_036708043.1">
    <property type="nucleotide sequence ID" value="NZ_JRKQ01000018.1"/>
</dbReference>
<dbReference type="EMBL" id="JRKQ01000018">
    <property type="protein sequence ID" value="KGJ22825.1"/>
    <property type="molecule type" value="Genomic_DNA"/>
</dbReference>
<feature type="domain" description="HTH cro/C1-type" evidence="2">
    <location>
        <begin position="33"/>
        <end position="62"/>
    </location>
</feature>
<dbReference type="Gene3D" id="1.10.10.2910">
    <property type="match status" value="1"/>
</dbReference>
<dbReference type="InterPro" id="IPR010359">
    <property type="entry name" value="IrrE_HExxH"/>
</dbReference>
<dbReference type="InterPro" id="IPR010982">
    <property type="entry name" value="Lambda_DNA-bd_dom_sf"/>
</dbReference>
<dbReference type="PROSITE" id="PS50943">
    <property type="entry name" value="HTH_CROC1"/>
    <property type="match status" value="1"/>
</dbReference>
<keyword evidence="3" id="KW-0238">DNA-binding</keyword>
<dbReference type="PANTHER" id="PTHR43236:SF2">
    <property type="entry name" value="BLL0069 PROTEIN"/>
    <property type="match status" value="1"/>
</dbReference>
<evidence type="ECO:0000256" key="1">
    <source>
        <dbReference type="ARBA" id="ARBA00007227"/>
    </source>
</evidence>
<dbReference type="InterPro" id="IPR001387">
    <property type="entry name" value="Cro/C1-type_HTH"/>
</dbReference>
<dbReference type="SUPFAM" id="SSF47413">
    <property type="entry name" value="lambda repressor-like DNA-binding domains"/>
    <property type="match status" value="1"/>
</dbReference>
<dbReference type="Proteomes" id="UP000029858">
    <property type="component" value="Unassembled WGS sequence"/>
</dbReference>
<organism evidence="3 4">
    <name type="scientific">Paracoccus sanguinis</name>
    <dbReference type="NCBI Taxonomy" id="1545044"/>
    <lineage>
        <taxon>Bacteria</taxon>
        <taxon>Pseudomonadati</taxon>
        <taxon>Pseudomonadota</taxon>
        <taxon>Alphaproteobacteria</taxon>
        <taxon>Rhodobacterales</taxon>
        <taxon>Paracoccaceae</taxon>
        <taxon>Paracoccus</taxon>
    </lineage>
</organism>
<reference evidence="3 4" key="2">
    <citation type="submission" date="2014-10" db="EMBL/GenBank/DDBJ databases">
        <title>Paracoccus sanguinis sp. nov., isolated from clinical specimens of New York State patients.</title>
        <authorList>
            <person name="Mingle L.A."/>
            <person name="Cole J.A."/>
            <person name="Lapierre P."/>
            <person name="Musser K.A."/>
        </authorList>
    </citation>
    <scope>NUCLEOTIDE SEQUENCE [LARGE SCALE GENOMIC DNA]</scope>
    <source>
        <strain evidence="3 4">5503</strain>
    </source>
</reference>
<evidence type="ECO:0000313" key="3">
    <source>
        <dbReference type="EMBL" id="KGJ22825.1"/>
    </source>
</evidence>
<dbReference type="InterPro" id="IPR052345">
    <property type="entry name" value="Rad_response_metalloprotease"/>
</dbReference>
<dbReference type="GO" id="GO:0003677">
    <property type="term" value="F:DNA binding"/>
    <property type="evidence" value="ECO:0007669"/>
    <property type="project" value="UniProtKB-KW"/>
</dbReference>
<comment type="similarity">
    <text evidence="1">Belongs to the short-chain fatty acyl-CoA assimilation regulator (ScfR) family.</text>
</comment>
<reference evidence="3 4" key="1">
    <citation type="submission" date="2014-09" db="EMBL/GenBank/DDBJ databases">
        <authorList>
            <person name="McGinnis J.M."/>
            <person name="Wolfgang W.J."/>
        </authorList>
    </citation>
    <scope>NUCLEOTIDE SEQUENCE [LARGE SCALE GENOMIC DNA]</scope>
    <source>
        <strain evidence="3 4">5503</strain>
    </source>
</reference>
<evidence type="ECO:0000313" key="4">
    <source>
        <dbReference type="Proteomes" id="UP000029858"/>
    </source>
</evidence>
<proteinExistence type="inferred from homology"/>
<comment type="caution">
    <text evidence="3">The sequence shown here is derived from an EMBL/GenBank/DDBJ whole genome shotgun (WGS) entry which is preliminary data.</text>
</comment>
<dbReference type="PANTHER" id="PTHR43236">
    <property type="entry name" value="ANTITOXIN HIGA1"/>
    <property type="match status" value="1"/>
</dbReference>
<name>A0A099GJ14_9RHOB</name>
<dbReference type="AlphaFoldDB" id="A0A099GJ14"/>
<evidence type="ECO:0000259" key="2">
    <source>
        <dbReference type="PROSITE" id="PS50943"/>
    </source>
</evidence>
<accession>A0A099GJ14</accession>